<reference evidence="6 7" key="1">
    <citation type="submission" date="2019-06" db="EMBL/GenBank/DDBJ databases">
        <title>Sequencing the genomes of 1000 actinobacteria strains.</title>
        <authorList>
            <person name="Klenk H.-P."/>
        </authorList>
    </citation>
    <scope>NUCLEOTIDE SEQUENCE [LARGE SCALE GENOMIC DNA]</scope>
    <source>
        <strain evidence="6 7">DSM 24683</strain>
    </source>
</reference>
<evidence type="ECO:0000256" key="1">
    <source>
        <dbReference type="ARBA" id="ARBA00006962"/>
    </source>
</evidence>
<dbReference type="InterPro" id="IPR050426">
    <property type="entry name" value="Glycosyltransferase_28"/>
</dbReference>
<dbReference type="Gene3D" id="3.40.50.2000">
    <property type="entry name" value="Glycogen Phosphorylase B"/>
    <property type="match status" value="2"/>
</dbReference>
<dbReference type="OrthoDB" id="6620093at2"/>
<dbReference type="FunFam" id="3.40.50.2000:FF:000072">
    <property type="entry name" value="Glycosyl transferase"/>
    <property type="match status" value="1"/>
</dbReference>
<feature type="domain" description="Erythromycin biosynthesis protein CIII-like C-terminal" evidence="4">
    <location>
        <begin position="229"/>
        <end position="361"/>
    </location>
</feature>
<dbReference type="Pfam" id="PF21036">
    <property type="entry name" value="EryCIII-like_N"/>
    <property type="match status" value="1"/>
</dbReference>
<dbReference type="AlphaFoldDB" id="A0A561BZ40"/>
<sequence length="375" mass="39810">MRILVSFIGGLGHFRPLVPVARALEAAGHTVAVAGSGKVTPGIAAEGFVVFPTSGPRPADAPAPVPEPLEAVDTAAEERHFSEAFGRRGARRHAGALLGIAGEWKPDLIVRDEADFGAAIAAERLGIPCVNVLVLAAGSLLRKELLVEPLHEIRAEHELPPDPELIMLDRDLVLSPFPPSFRDPAFPLPATAVSFRPTAPKRSAEGSTKTVYFTLGTLFQPDTDDLFSRVLAGLREVPANVVVTVGERNDPALLGPQPDHVRVERYIPQDELLPHCDLVVSHGGSGSLTGAIAHGLPSVLLPLGADQPHNARRVLDLGLGRVLDAVTVTPAEVTAAVTAVLADRTYREAARQLQAEYDELPDVDQILPLIEGVIS</sequence>
<dbReference type="InterPro" id="IPR048284">
    <property type="entry name" value="EryCIII-like_N"/>
</dbReference>
<feature type="domain" description="Erythromycin biosynthesis protein CIII-like N-terminal" evidence="5">
    <location>
        <begin position="23"/>
        <end position="143"/>
    </location>
</feature>
<dbReference type="PANTHER" id="PTHR48050">
    <property type="entry name" value="STEROL 3-BETA-GLUCOSYLTRANSFERASE"/>
    <property type="match status" value="1"/>
</dbReference>
<evidence type="ECO:0000256" key="2">
    <source>
        <dbReference type="ARBA" id="ARBA00022676"/>
    </source>
</evidence>
<dbReference type="GO" id="GO:0017000">
    <property type="term" value="P:antibiotic biosynthetic process"/>
    <property type="evidence" value="ECO:0007669"/>
    <property type="project" value="UniProtKB-ARBA"/>
</dbReference>
<comment type="caution">
    <text evidence="6">The sequence shown here is derived from an EMBL/GenBank/DDBJ whole genome shotgun (WGS) entry which is preliminary data.</text>
</comment>
<evidence type="ECO:0000256" key="3">
    <source>
        <dbReference type="ARBA" id="ARBA00022679"/>
    </source>
</evidence>
<dbReference type="GO" id="GO:0008194">
    <property type="term" value="F:UDP-glycosyltransferase activity"/>
    <property type="evidence" value="ECO:0007669"/>
    <property type="project" value="InterPro"/>
</dbReference>
<dbReference type="SUPFAM" id="SSF53756">
    <property type="entry name" value="UDP-Glycosyltransferase/glycogen phosphorylase"/>
    <property type="match status" value="1"/>
</dbReference>
<accession>A0A561BZ40</accession>
<comment type="similarity">
    <text evidence="1">Belongs to the glycosyltransferase 28 family.</text>
</comment>
<evidence type="ECO:0000313" key="6">
    <source>
        <dbReference type="EMBL" id="TWD84185.1"/>
    </source>
</evidence>
<organism evidence="6 7">
    <name type="scientific">Kribbella amoyensis</name>
    <dbReference type="NCBI Taxonomy" id="996641"/>
    <lineage>
        <taxon>Bacteria</taxon>
        <taxon>Bacillati</taxon>
        <taxon>Actinomycetota</taxon>
        <taxon>Actinomycetes</taxon>
        <taxon>Propionibacteriales</taxon>
        <taxon>Kribbellaceae</taxon>
        <taxon>Kribbella</taxon>
    </lineage>
</organism>
<keyword evidence="7" id="KW-1185">Reference proteome</keyword>
<evidence type="ECO:0000259" key="4">
    <source>
        <dbReference type="Pfam" id="PF06722"/>
    </source>
</evidence>
<dbReference type="GO" id="GO:0016758">
    <property type="term" value="F:hexosyltransferase activity"/>
    <property type="evidence" value="ECO:0007669"/>
    <property type="project" value="UniProtKB-ARBA"/>
</dbReference>
<keyword evidence="2" id="KW-0328">Glycosyltransferase</keyword>
<keyword evidence="3 6" id="KW-0808">Transferase</keyword>
<dbReference type="CDD" id="cd03784">
    <property type="entry name" value="GT1_Gtf-like"/>
    <property type="match status" value="1"/>
</dbReference>
<dbReference type="Pfam" id="PF06722">
    <property type="entry name" value="EryCIII-like_C"/>
    <property type="match status" value="1"/>
</dbReference>
<evidence type="ECO:0000313" key="7">
    <source>
        <dbReference type="Proteomes" id="UP000318380"/>
    </source>
</evidence>
<dbReference type="RefSeq" id="WP_145811262.1">
    <property type="nucleotide sequence ID" value="NZ_VIVK01000001.1"/>
</dbReference>
<dbReference type="EMBL" id="VIVK01000001">
    <property type="protein sequence ID" value="TWD84185.1"/>
    <property type="molecule type" value="Genomic_DNA"/>
</dbReference>
<gene>
    <name evidence="6" type="ORF">FB561_5360</name>
</gene>
<dbReference type="PANTHER" id="PTHR48050:SF13">
    <property type="entry name" value="STEROL 3-BETA-GLUCOSYLTRANSFERASE UGT80A2"/>
    <property type="match status" value="1"/>
</dbReference>
<dbReference type="Proteomes" id="UP000318380">
    <property type="component" value="Unassembled WGS sequence"/>
</dbReference>
<dbReference type="InterPro" id="IPR002213">
    <property type="entry name" value="UDP_glucos_trans"/>
</dbReference>
<evidence type="ECO:0000259" key="5">
    <source>
        <dbReference type="Pfam" id="PF21036"/>
    </source>
</evidence>
<name>A0A561BZ40_9ACTN</name>
<dbReference type="InterPro" id="IPR010610">
    <property type="entry name" value="EryCIII-like_C"/>
</dbReference>
<proteinExistence type="inferred from homology"/>
<protein>
    <submittedName>
        <fullName evidence="6">MGT family glycosyltransferase</fullName>
    </submittedName>
</protein>